<dbReference type="Proteomes" id="UP000240505">
    <property type="component" value="Chromosome"/>
</dbReference>
<accession>A0A2R4C8Y9</accession>
<dbReference type="EMBL" id="CP028324">
    <property type="protein sequence ID" value="AVR96045.1"/>
    <property type="molecule type" value="Genomic_DNA"/>
</dbReference>
<evidence type="ECO:0000313" key="3">
    <source>
        <dbReference type="Proteomes" id="UP000240505"/>
    </source>
</evidence>
<feature type="compositionally biased region" description="Low complexity" evidence="1">
    <location>
        <begin position="51"/>
        <end position="66"/>
    </location>
</feature>
<name>A0A2R4C8Y9_9BURK</name>
<feature type="compositionally biased region" description="Polar residues" evidence="1">
    <location>
        <begin position="103"/>
        <end position="113"/>
    </location>
</feature>
<evidence type="ECO:0000256" key="1">
    <source>
        <dbReference type="SAM" id="MobiDB-lite"/>
    </source>
</evidence>
<sequence length="151" mass="15679">MQSKPPGVVERSDASVQSASVEQGGASMRDRGSMQGTGQDDVGSARGGAGAQQAGWSARQQAQQSEARAEEDRQGLPQESGHGGLEQKQRAGSQESPLGPPGSRQSGSASNAQRQDHPAQSRTDSGSKTARYDDSGEGGGTRYDSHSKPRK</sequence>
<keyword evidence="3" id="KW-1185">Reference proteome</keyword>
<reference evidence="2 3" key="1">
    <citation type="submission" date="2018-03" db="EMBL/GenBank/DDBJ databases">
        <title>Massilia armeniaca sp. nov., isolated from desert soil.</title>
        <authorList>
            <person name="Huang H."/>
            <person name="Ren M."/>
        </authorList>
    </citation>
    <scope>NUCLEOTIDE SEQUENCE [LARGE SCALE GENOMIC DNA]</scope>
    <source>
        <strain evidence="2 3">ZMN-3</strain>
    </source>
</reference>
<evidence type="ECO:0000313" key="2">
    <source>
        <dbReference type="EMBL" id="AVR96045.1"/>
    </source>
</evidence>
<feature type="region of interest" description="Disordered" evidence="1">
    <location>
        <begin position="1"/>
        <end position="151"/>
    </location>
</feature>
<protein>
    <submittedName>
        <fullName evidence="2">Uncharacterized protein</fullName>
    </submittedName>
</protein>
<gene>
    <name evidence="2" type="ORF">C9I28_10160</name>
</gene>
<proteinExistence type="predicted"/>
<dbReference type="KEGG" id="masz:C9I28_10160"/>
<dbReference type="AlphaFoldDB" id="A0A2R4C8Y9"/>
<organism evidence="2 3">
    <name type="scientific">Pseudoduganella armeniaca</name>
    <dbReference type="NCBI Taxonomy" id="2072590"/>
    <lineage>
        <taxon>Bacteria</taxon>
        <taxon>Pseudomonadati</taxon>
        <taxon>Pseudomonadota</taxon>
        <taxon>Betaproteobacteria</taxon>
        <taxon>Burkholderiales</taxon>
        <taxon>Oxalobacteraceae</taxon>
        <taxon>Telluria group</taxon>
        <taxon>Pseudoduganella</taxon>
    </lineage>
</organism>